<name>A0ABT5AB14_9CYAN</name>
<evidence type="ECO:0000313" key="2">
    <source>
        <dbReference type="Proteomes" id="UP001212123"/>
    </source>
</evidence>
<keyword evidence="1" id="KW-0067">ATP-binding</keyword>
<evidence type="ECO:0000313" key="1">
    <source>
        <dbReference type="EMBL" id="MDB9488337.1"/>
    </source>
</evidence>
<dbReference type="Proteomes" id="UP001212123">
    <property type="component" value="Unassembled WGS sequence"/>
</dbReference>
<dbReference type="InterPro" id="IPR027417">
    <property type="entry name" value="P-loop_NTPase"/>
</dbReference>
<keyword evidence="1" id="KW-0547">Nucleotide-binding</keyword>
<reference evidence="1 2" key="1">
    <citation type="submission" date="2023-01" db="EMBL/GenBank/DDBJ databases">
        <title>Genomes from the Australian National Cyanobacteria Reference Collection.</title>
        <authorList>
            <person name="Willis A."/>
            <person name="Lee E.M.F."/>
        </authorList>
    </citation>
    <scope>NUCLEOTIDE SEQUENCE [LARGE SCALE GENOMIC DNA]</scope>
    <source>
        <strain evidence="1 2">CS-537/01</strain>
    </source>
</reference>
<gene>
    <name evidence="1" type="ORF">PN492_17595</name>
</gene>
<keyword evidence="2" id="KW-1185">Reference proteome</keyword>
<dbReference type="GO" id="GO:0005524">
    <property type="term" value="F:ATP binding"/>
    <property type="evidence" value="ECO:0007669"/>
    <property type="project" value="UniProtKB-KW"/>
</dbReference>
<comment type="caution">
    <text evidence="1">The sequence shown here is derived from an EMBL/GenBank/DDBJ whole genome shotgun (WGS) entry which is preliminary data.</text>
</comment>
<accession>A0ABT5AB14</accession>
<dbReference type="RefSeq" id="WP_051289460.1">
    <property type="nucleotide sequence ID" value="NZ_JAQMTU010000112.1"/>
</dbReference>
<dbReference type="SUPFAM" id="SSF52540">
    <property type="entry name" value="P-loop containing nucleoside triphosphate hydrolases"/>
    <property type="match status" value="1"/>
</dbReference>
<protein>
    <submittedName>
        <fullName evidence="1">ATP-binding protein</fullName>
    </submittedName>
</protein>
<organism evidence="1 2">
    <name type="scientific">Dolichospermum circinale CS-537/01</name>
    <dbReference type="NCBI Taxonomy" id="3021739"/>
    <lineage>
        <taxon>Bacteria</taxon>
        <taxon>Bacillati</taxon>
        <taxon>Cyanobacteriota</taxon>
        <taxon>Cyanophyceae</taxon>
        <taxon>Nostocales</taxon>
        <taxon>Aphanizomenonaceae</taxon>
        <taxon>Dolichospermum</taxon>
        <taxon>Dolichospermum circinale</taxon>
    </lineage>
</organism>
<sequence length="712" mass="84347">MKNFHENNKDKHLTIWTGKELVQEFRSAYNIEKPKLDRLGNISISKITFIITHNKEFIWVAEHIDLILENSRAFIFPTQFTTSCSVDDWKHYFDENKIYQKYNLDNLEFINDNSDDSKVSQVLNIAKESEFKEIPISRIMNADSFHEYHLPCNPQDFFGRVKPKEIFWQFLQDVTNSKINSRIVCLTGNTGIGKSSLLVKLREESRQEKHQNIYIRDVDVTAVSDNKAKYFIVNVIQKTLQEAIDNKFINITNHKIDVDSLDYPFFESSSIKLLRNKLIEERKVIVIFFDQFEEILTKNSWLSIYQDFIEVAQEINYIQENIVFGFSWREDIDVPVTSPTYYYWQTISNMSKIINLNELAFSFSEKDIKQALKKFEMFLVNESDVKKLDPSIKKWILDNCQNMPWLLKKICGEIYRETLTYEYFQSKQIINNFDIKKIFDKDIDTIKKMGKNYYDCLNYIANNSPVLQQNVIDKYGRDVINTLLKKRLIVDRESNYKIYADIFREYIVDDKLPLLTINFTPRTTIITALKIFNLLKRNFTKAAVAKELNLKYRDDGKSTIENAIQDLQKFLTIEAERKSGLVKINDNINKLNDYEIAETFADYLSSHLLIQEIYKRYKNEQCFHYNDFDQTLLKNNYVSSSGDTKDYRSRFLSWFCFAGLLEIREDEWIYIPVIAKQGKQKGKVDECVFKSKRRKDKSQGRYRQLNALDFLK</sequence>
<dbReference type="Gene3D" id="3.40.50.300">
    <property type="entry name" value="P-loop containing nucleotide triphosphate hydrolases"/>
    <property type="match status" value="1"/>
</dbReference>
<dbReference type="EMBL" id="JAQMTU010000112">
    <property type="protein sequence ID" value="MDB9488337.1"/>
    <property type="molecule type" value="Genomic_DNA"/>
</dbReference>
<proteinExistence type="predicted"/>